<accession>A0A382M7F8</accession>
<evidence type="ECO:0000313" key="1">
    <source>
        <dbReference type="EMBL" id="SVC44600.1"/>
    </source>
</evidence>
<organism evidence="1">
    <name type="scientific">marine metagenome</name>
    <dbReference type="NCBI Taxonomy" id="408172"/>
    <lineage>
        <taxon>unclassified sequences</taxon>
        <taxon>metagenomes</taxon>
        <taxon>ecological metagenomes</taxon>
    </lineage>
</organism>
<sequence>MGNDPGEKVVQGLSAEFLPAFGATALQDQPTRPGTHALPKS</sequence>
<dbReference type="AlphaFoldDB" id="A0A382M7F8"/>
<gene>
    <name evidence="1" type="ORF">METZ01_LOCUS297454</name>
</gene>
<reference evidence="1" key="1">
    <citation type="submission" date="2018-05" db="EMBL/GenBank/DDBJ databases">
        <authorList>
            <person name="Lanie J.A."/>
            <person name="Ng W.-L."/>
            <person name="Kazmierczak K.M."/>
            <person name="Andrzejewski T.M."/>
            <person name="Davidsen T.M."/>
            <person name="Wayne K.J."/>
            <person name="Tettelin H."/>
            <person name="Glass J.I."/>
            <person name="Rusch D."/>
            <person name="Podicherti R."/>
            <person name="Tsui H.-C.T."/>
            <person name="Winkler M.E."/>
        </authorList>
    </citation>
    <scope>NUCLEOTIDE SEQUENCE</scope>
</reference>
<protein>
    <submittedName>
        <fullName evidence="1">Uncharacterized protein</fullName>
    </submittedName>
</protein>
<feature type="non-terminal residue" evidence="1">
    <location>
        <position position="41"/>
    </location>
</feature>
<proteinExistence type="predicted"/>
<dbReference type="EMBL" id="UINC01091661">
    <property type="protein sequence ID" value="SVC44600.1"/>
    <property type="molecule type" value="Genomic_DNA"/>
</dbReference>
<name>A0A382M7F8_9ZZZZ</name>